<evidence type="ECO:0000313" key="2">
    <source>
        <dbReference type="Proteomes" id="UP000197679"/>
    </source>
</evidence>
<protein>
    <submittedName>
        <fullName evidence="1">Uncharacterized protein</fullName>
    </submittedName>
</protein>
<sequence>MDRHSKIVLTNEYQEDLKKNKDVTQGDLDKQYIIEEGNKFRVPYRMVRMVTFKNVVKEGEFRDQPHAARLQYRLMEKDSILKARVNFIKNTITIMYNPKNADNLKDKISLEEIVDFLKTQNVNVNAENAEDVDFDYVKDFYSYAFNPPSIREHPPYGYTVDEWKELKATYQKKLEEGKEKSWNKFLEFQKNYEALHPEINWEEEEK</sequence>
<gene>
    <name evidence="1" type="ORF">Mia14_0154</name>
</gene>
<name>A0A218NM14_9ARCH</name>
<dbReference type="OrthoDB" id="381915at2157"/>
<proteinExistence type="predicted"/>
<evidence type="ECO:0000313" key="1">
    <source>
        <dbReference type="EMBL" id="ASI13491.1"/>
    </source>
</evidence>
<keyword evidence="2" id="KW-1185">Reference proteome</keyword>
<dbReference type="Proteomes" id="UP000197679">
    <property type="component" value="Chromosome"/>
</dbReference>
<dbReference type="RefSeq" id="WP_088819658.1">
    <property type="nucleotide sequence ID" value="NZ_CP019964.1"/>
</dbReference>
<dbReference type="GeneID" id="33313713"/>
<reference evidence="1 2" key="1">
    <citation type="journal article" date="2017" name="Nat. Commun.">
        <title>'ARMAN' archaea depend on association with euryarchaeal host in culture and in situ.</title>
        <authorList>
            <person name="Golyshina O."/>
            <person name="Toshchakov S."/>
            <person name="Makarova K."/>
            <person name="Gavrilov S."/>
            <person name="Korzhenkov A."/>
            <person name="La Cono V."/>
            <person name="Arcadi E."/>
            <person name="Nechitaylo T."/>
            <person name="Ferrer M."/>
            <person name="Kublanov I."/>
            <person name="Wolf Y."/>
            <person name="Yakimov M."/>
            <person name="Golyshin P."/>
            <person name="Slesarev A."/>
            <person name="Kozyavkin S."/>
        </authorList>
    </citation>
    <scope>NUCLEOTIDE SEQUENCE [LARGE SCALE GENOMIC DNA]</scope>
    <source>
        <strain evidence="1 2">Mia14</strain>
    </source>
</reference>
<organism evidence="1 2">
    <name type="scientific">Candidatus Mancarchaeum acidiphilum</name>
    <dbReference type="NCBI Taxonomy" id="1920749"/>
    <lineage>
        <taxon>Archaea</taxon>
        <taxon>Candidatus Micrarchaeota</taxon>
        <taxon>Candidatus Mancarchaeum</taxon>
    </lineage>
</organism>
<accession>A0A218NM14</accession>
<dbReference type="AlphaFoldDB" id="A0A218NM14"/>
<dbReference type="KEGG" id="marh:Mia14_0154"/>
<dbReference type="EMBL" id="CP019964">
    <property type="protein sequence ID" value="ASI13491.1"/>
    <property type="molecule type" value="Genomic_DNA"/>
</dbReference>